<comment type="caution">
    <text evidence="1">The sequence shown here is derived from an EMBL/GenBank/DDBJ whole genome shotgun (WGS) entry which is preliminary data.</text>
</comment>
<dbReference type="Proteomes" id="UP000727907">
    <property type="component" value="Unassembled WGS sequence"/>
</dbReference>
<proteinExistence type="predicted"/>
<gene>
    <name evidence="1" type="ORF">KQ910_21970</name>
</gene>
<dbReference type="EMBL" id="JAHOPB010000002">
    <property type="protein sequence ID" value="MBU8876457.1"/>
    <property type="molecule type" value="Genomic_DNA"/>
</dbReference>
<keyword evidence="2" id="KW-1185">Reference proteome</keyword>
<name>A0ABS6IPD1_9HYPH</name>
<evidence type="ECO:0000313" key="2">
    <source>
        <dbReference type="Proteomes" id="UP000727907"/>
    </source>
</evidence>
<dbReference type="RefSeq" id="WP_216965264.1">
    <property type="nucleotide sequence ID" value="NZ_JAHOPB010000002.1"/>
</dbReference>
<reference evidence="1 2" key="1">
    <citation type="submission" date="2021-06" db="EMBL/GenBank/DDBJ databases">
        <authorList>
            <person name="Lee D.H."/>
        </authorList>
    </citation>
    <scope>NUCLEOTIDE SEQUENCE [LARGE SCALE GENOMIC DNA]</scope>
    <source>
        <strain evidence="1 2">MMS21-HV4-11</strain>
    </source>
</reference>
<evidence type="ECO:0000313" key="1">
    <source>
        <dbReference type="EMBL" id="MBU8876457.1"/>
    </source>
</evidence>
<protein>
    <recommendedName>
        <fullName evidence="3">RimK family alpha-L-glutamate ligase</fullName>
    </recommendedName>
</protein>
<evidence type="ECO:0008006" key="3">
    <source>
        <dbReference type="Google" id="ProtNLM"/>
    </source>
</evidence>
<accession>A0ABS6IPD1</accession>
<sequence>MDRPVILVRDWKQTEAALLAARAAGTAPVLLTPEDAAAIYGAGYLGALQTRARQEFPDVDFTLIVDCGDTPGYALACLRTGVRKISMAKHNEKIADIARQMGAELVRRPS</sequence>
<organism evidence="1 2">
    <name type="scientific">Reyranella humidisoli</name>
    <dbReference type="NCBI Taxonomy" id="2849149"/>
    <lineage>
        <taxon>Bacteria</taxon>
        <taxon>Pseudomonadati</taxon>
        <taxon>Pseudomonadota</taxon>
        <taxon>Alphaproteobacteria</taxon>
        <taxon>Hyphomicrobiales</taxon>
        <taxon>Reyranellaceae</taxon>
        <taxon>Reyranella</taxon>
    </lineage>
</organism>